<feature type="domain" description="PRD" evidence="2">
    <location>
        <begin position="171"/>
        <end position="278"/>
    </location>
</feature>
<sequence length="278" mass="32202">MRVEKVINNNIVVSLGHSNQELIVMGKGIGFKRKQGDEIDEASVEKVYCITKEWNMSKLTNLLSAIPLEEIQVANDIISFAKVSLGKKLSENLFLTLSDHIHFALERYQEGIQLKNALLWEIKRFYNHEFLIGKEAVSMIQNRLQISLPEDEAGFIALHIVNAELSGSEVNQVSEMTRTIQAILNIVKYQFNMELDEYSLNFERFVTHLKFFVQRVFTDVHLDGDETAGFMFMLKDKYPKEYQCALKIGEYIQKQFGRKLDNDELIYLTIHIKRITSE</sequence>
<dbReference type="Gene3D" id="1.10.1790.10">
    <property type="entry name" value="PRD domain"/>
    <property type="match status" value="1"/>
</dbReference>
<dbReference type="InterPro" id="IPR004341">
    <property type="entry name" value="CAT_RNA-bd_dom"/>
</dbReference>
<dbReference type="InterPro" id="IPR011608">
    <property type="entry name" value="PRD"/>
</dbReference>
<dbReference type="PANTHER" id="PTHR30185">
    <property type="entry name" value="CRYPTIC BETA-GLUCOSIDE BGL OPERON ANTITERMINATOR"/>
    <property type="match status" value="1"/>
</dbReference>
<protein>
    <submittedName>
        <fullName evidence="3">BglG family transcription antiterminator LicT</fullName>
    </submittedName>
</protein>
<accession>A0ABW5TJ96</accession>
<dbReference type="SMART" id="SM01061">
    <property type="entry name" value="CAT_RBD"/>
    <property type="match status" value="1"/>
</dbReference>
<dbReference type="PANTHER" id="PTHR30185:SF15">
    <property type="entry name" value="CRYPTIC BETA-GLUCOSIDE BGL OPERON ANTITERMINATOR"/>
    <property type="match status" value="1"/>
</dbReference>
<gene>
    <name evidence="3" type="primary">licT</name>
    <name evidence="3" type="ORF">ACFSR0_01780</name>
</gene>
<evidence type="ECO:0000313" key="4">
    <source>
        <dbReference type="Proteomes" id="UP001597427"/>
    </source>
</evidence>
<dbReference type="SUPFAM" id="SSF63520">
    <property type="entry name" value="PTS-regulatory domain, PRD"/>
    <property type="match status" value="2"/>
</dbReference>
<organism evidence="3 4">
    <name type="scientific">Enterococcus camelliae</name>
    <dbReference type="NCBI Taxonomy" id="453959"/>
    <lineage>
        <taxon>Bacteria</taxon>
        <taxon>Bacillati</taxon>
        <taxon>Bacillota</taxon>
        <taxon>Bacilli</taxon>
        <taxon>Lactobacillales</taxon>
        <taxon>Enterococcaceae</taxon>
        <taxon>Enterococcus</taxon>
    </lineage>
</organism>
<name>A0ABW5TJ96_9ENTE</name>
<dbReference type="Gene3D" id="1.20.890.100">
    <property type="match status" value="1"/>
</dbReference>
<proteinExistence type="predicted"/>
<dbReference type="RefSeq" id="WP_379979298.1">
    <property type="nucleotide sequence ID" value="NZ_JBHUMO010000010.1"/>
</dbReference>
<dbReference type="InterPro" id="IPR036634">
    <property type="entry name" value="PRD_sf"/>
</dbReference>
<comment type="caution">
    <text evidence="3">The sequence shown here is derived from an EMBL/GenBank/DDBJ whole genome shotgun (WGS) entry which is preliminary data.</text>
</comment>
<dbReference type="EMBL" id="JBHUMO010000010">
    <property type="protein sequence ID" value="MFD2728166.1"/>
    <property type="molecule type" value="Genomic_DNA"/>
</dbReference>
<evidence type="ECO:0000313" key="3">
    <source>
        <dbReference type="EMBL" id="MFD2728166.1"/>
    </source>
</evidence>
<keyword evidence="1" id="KW-0677">Repeat</keyword>
<keyword evidence="4" id="KW-1185">Reference proteome</keyword>
<feature type="domain" description="PRD" evidence="2">
    <location>
        <begin position="65"/>
        <end position="170"/>
    </location>
</feature>
<dbReference type="SUPFAM" id="SSF50151">
    <property type="entry name" value="SacY-like RNA-binding domain"/>
    <property type="match status" value="1"/>
</dbReference>
<dbReference type="InterPro" id="IPR036650">
    <property type="entry name" value="CAT_RNA-bd_dom_sf"/>
</dbReference>
<dbReference type="PROSITE" id="PS51372">
    <property type="entry name" value="PRD_2"/>
    <property type="match status" value="2"/>
</dbReference>
<reference evidence="4" key="1">
    <citation type="journal article" date="2019" name="Int. J. Syst. Evol. Microbiol.">
        <title>The Global Catalogue of Microorganisms (GCM) 10K type strain sequencing project: providing services to taxonomists for standard genome sequencing and annotation.</title>
        <authorList>
            <consortium name="The Broad Institute Genomics Platform"/>
            <consortium name="The Broad Institute Genome Sequencing Center for Infectious Disease"/>
            <person name="Wu L."/>
            <person name="Ma J."/>
        </authorList>
    </citation>
    <scope>NUCLEOTIDE SEQUENCE [LARGE SCALE GENOMIC DNA]</scope>
    <source>
        <strain evidence="4">TISTR 932</strain>
    </source>
</reference>
<dbReference type="NCBIfam" id="NF046042">
    <property type="entry name" value="LicT"/>
    <property type="match status" value="1"/>
</dbReference>
<dbReference type="Pfam" id="PF00874">
    <property type="entry name" value="PRD"/>
    <property type="match status" value="2"/>
</dbReference>
<evidence type="ECO:0000259" key="2">
    <source>
        <dbReference type="PROSITE" id="PS51372"/>
    </source>
</evidence>
<evidence type="ECO:0000256" key="1">
    <source>
        <dbReference type="ARBA" id="ARBA00022737"/>
    </source>
</evidence>
<dbReference type="Proteomes" id="UP001597427">
    <property type="component" value="Unassembled WGS sequence"/>
</dbReference>
<dbReference type="Gene3D" id="2.30.24.10">
    <property type="entry name" value="CAT RNA-binding domain"/>
    <property type="match status" value="1"/>
</dbReference>
<dbReference type="InterPro" id="IPR050661">
    <property type="entry name" value="BglG_antiterminators"/>
</dbReference>
<dbReference type="Pfam" id="PF03123">
    <property type="entry name" value="CAT_RBD"/>
    <property type="match status" value="1"/>
</dbReference>
<dbReference type="Gene3D" id="1.20.58.1950">
    <property type="match status" value="1"/>
</dbReference>